<dbReference type="Proteomes" id="UP000823615">
    <property type="component" value="Unassembled WGS sequence"/>
</dbReference>
<feature type="transmembrane region" description="Helical" evidence="1">
    <location>
        <begin position="118"/>
        <end position="143"/>
    </location>
</feature>
<evidence type="ECO:0000313" key="3">
    <source>
        <dbReference type="Proteomes" id="UP000823615"/>
    </source>
</evidence>
<proteinExistence type="predicted"/>
<accession>A0A9D9DXS4</accession>
<keyword evidence="1" id="KW-0812">Transmembrane</keyword>
<organism evidence="2 3">
    <name type="scientific">Candidatus Ornithospirochaeta stercoripullorum</name>
    <dbReference type="NCBI Taxonomy" id="2840899"/>
    <lineage>
        <taxon>Bacteria</taxon>
        <taxon>Pseudomonadati</taxon>
        <taxon>Spirochaetota</taxon>
        <taxon>Spirochaetia</taxon>
        <taxon>Spirochaetales</taxon>
        <taxon>Spirochaetaceae</taxon>
        <taxon>Spirochaetaceae incertae sedis</taxon>
        <taxon>Candidatus Ornithospirochaeta</taxon>
    </lineage>
</organism>
<keyword evidence="1" id="KW-0472">Membrane</keyword>
<evidence type="ECO:0000256" key="1">
    <source>
        <dbReference type="SAM" id="Phobius"/>
    </source>
</evidence>
<keyword evidence="1" id="KW-1133">Transmembrane helix</keyword>
<feature type="transmembrane region" description="Helical" evidence="1">
    <location>
        <begin position="244"/>
        <end position="267"/>
    </location>
</feature>
<feature type="transmembrane region" description="Helical" evidence="1">
    <location>
        <begin position="306"/>
        <end position="324"/>
    </location>
</feature>
<gene>
    <name evidence="2" type="ORF">IAA97_03485</name>
</gene>
<feature type="transmembrane region" description="Helical" evidence="1">
    <location>
        <begin position="155"/>
        <end position="174"/>
    </location>
</feature>
<reference evidence="2" key="1">
    <citation type="submission" date="2020-10" db="EMBL/GenBank/DDBJ databases">
        <authorList>
            <person name="Gilroy R."/>
        </authorList>
    </citation>
    <scope>NUCLEOTIDE SEQUENCE</scope>
    <source>
        <strain evidence="2">7293</strain>
    </source>
</reference>
<comment type="caution">
    <text evidence="2">The sequence shown here is derived from an EMBL/GenBank/DDBJ whole genome shotgun (WGS) entry which is preliminary data.</text>
</comment>
<name>A0A9D9DXS4_9SPIO</name>
<dbReference type="AlphaFoldDB" id="A0A9D9DXS4"/>
<protein>
    <submittedName>
        <fullName evidence="2">Uncharacterized protein</fullName>
    </submittedName>
</protein>
<feature type="transmembrane region" description="Helical" evidence="1">
    <location>
        <begin position="199"/>
        <end position="232"/>
    </location>
</feature>
<sequence length="356" mass="39035">MKKLKAWLPTLAAFILMLLSFIITPPTGEMIVSLEWNGLAMIFVMTLTVAGIRKEKMIEAIERSASVFTHLGSTAAFFVVIAFILSPFITALFAAPALTALASAILKRKERSELVPSFAAMITAAATAGGMFLPAGSIGNMIYHRSIEAPFITTMGPLVIASSPVLALMIPIMLGKRTVEKTYITDESTPPSGNKGLRMFYACFAFIITLTSFSLFSWPDILFFSVIIILLFDRKVFVQADYRFILSALFLSIAGKCLEPFLVPFFAEGSYWKTVVLGEIIGQFPASAITLYQNADHGLLLRALNASSFGTLSSLPALFVLLSLKKEERKEFLIRYTIIAIVMLLLLMVVTMALAH</sequence>
<feature type="transmembrane region" description="Helical" evidence="1">
    <location>
        <begin position="7"/>
        <end position="24"/>
    </location>
</feature>
<evidence type="ECO:0000313" key="2">
    <source>
        <dbReference type="EMBL" id="MBO8436022.1"/>
    </source>
</evidence>
<reference evidence="2" key="2">
    <citation type="journal article" date="2021" name="PeerJ">
        <title>Extensive microbial diversity within the chicken gut microbiome revealed by metagenomics and culture.</title>
        <authorList>
            <person name="Gilroy R."/>
            <person name="Ravi A."/>
            <person name="Getino M."/>
            <person name="Pursley I."/>
            <person name="Horton D.L."/>
            <person name="Alikhan N.F."/>
            <person name="Baker D."/>
            <person name="Gharbi K."/>
            <person name="Hall N."/>
            <person name="Watson M."/>
            <person name="Adriaenssens E.M."/>
            <person name="Foster-Nyarko E."/>
            <person name="Jarju S."/>
            <person name="Secka A."/>
            <person name="Antonio M."/>
            <person name="Oren A."/>
            <person name="Chaudhuri R.R."/>
            <person name="La Ragione R."/>
            <person name="Hildebrand F."/>
            <person name="Pallen M.J."/>
        </authorList>
    </citation>
    <scope>NUCLEOTIDE SEQUENCE</scope>
    <source>
        <strain evidence="2">7293</strain>
    </source>
</reference>
<feature type="transmembrane region" description="Helical" evidence="1">
    <location>
        <begin position="36"/>
        <end position="53"/>
    </location>
</feature>
<feature type="transmembrane region" description="Helical" evidence="1">
    <location>
        <begin position="336"/>
        <end position="355"/>
    </location>
</feature>
<dbReference type="EMBL" id="JADIMT010000045">
    <property type="protein sequence ID" value="MBO8436022.1"/>
    <property type="molecule type" value="Genomic_DNA"/>
</dbReference>